<evidence type="ECO:0000313" key="2">
    <source>
        <dbReference type="Proteomes" id="UP000648801"/>
    </source>
</evidence>
<dbReference type="AlphaFoldDB" id="A0A916W939"/>
<protein>
    <recommendedName>
        <fullName evidence="3">DUF2946 domain-containing protein</fullName>
    </recommendedName>
</protein>
<sequence length="132" mass="14357">MHTSKIILVRRLLAFALLLFFNVPLITPLFALTSTSDANLPACCRRNGKHHCNMQMAEPASNDPSVSSTPEKCPCYPRPATLVRITHAQAQSEAHSVTASVAVTHITPHAETRSKAAFISPYQKRGPPAQQA</sequence>
<proteinExistence type="predicted"/>
<dbReference type="EMBL" id="BMJB01000003">
    <property type="protein sequence ID" value="GGA77420.1"/>
    <property type="molecule type" value="Genomic_DNA"/>
</dbReference>
<reference evidence="1" key="1">
    <citation type="journal article" date="2014" name="Int. J. Syst. Evol. Microbiol.">
        <title>Complete genome sequence of Corynebacterium casei LMG S-19264T (=DSM 44701T), isolated from a smear-ripened cheese.</title>
        <authorList>
            <consortium name="US DOE Joint Genome Institute (JGI-PGF)"/>
            <person name="Walter F."/>
            <person name="Albersmeier A."/>
            <person name="Kalinowski J."/>
            <person name="Ruckert C."/>
        </authorList>
    </citation>
    <scope>NUCLEOTIDE SEQUENCE</scope>
    <source>
        <strain evidence="1">CGMCC 1.15447</strain>
    </source>
</reference>
<evidence type="ECO:0000313" key="1">
    <source>
        <dbReference type="EMBL" id="GGA77420.1"/>
    </source>
</evidence>
<accession>A0A916W939</accession>
<keyword evidence="2" id="KW-1185">Reference proteome</keyword>
<gene>
    <name evidence="1" type="ORF">GCM10011507_30860</name>
</gene>
<evidence type="ECO:0008006" key="3">
    <source>
        <dbReference type="Google" id="ProtNLM"/>
    </source>
</evidence>
<name>A0A916W939_9BACT</name>
<reference evidence="1" key="2">
    <citation type="submission" date="2020-09" db="EMBL/GenBank/DDBJ databases">
        <authorList>
            <person name="Sun Q."/>
            <person name="Zhou Y."/>
        </authorList>
    </citation>
    <scope>NUCLEOTIDE SEQUENCE</scope>
    <source>
        <strain evidence="1">CGMCC 1.15447</strain>
    </source>
</reference>
<dbReference type="RefSeq" id="WP_188760436.1">
    <property type="nucleotide sequence ID" value="NZ_BMJB01000003.1"/>
</dbReference>
<organism evidence="1 2">
    <name type="scientific">Edaphobacter acidisoli</name>
    <dbReference type="NCBI Taxonomy" id="2040573"/>
    <lineage>
        <taxon>Bacteria</taxon>
        <taxon>Pseudomonadati</taxon>
        <taxon>Acidobacteriota</taxon>
        <taxon>Terriglobia</taxon>
        <taxon>Terriglobales</taxon>
        <taxon>Acidobacteriaceae</taxon>
        <taxon>Edaphobacter</taxon>
    </lineage>
</organism>
<dbReference type="Proteomes" id="UP000648801">
    <property type="component" value="Unassembled WGS sequence"/>
</dbReference>
<comment type="caution">
    <text evidence="1">The sequence shown here is derived from an EMBL/GenBank/DDBJ whole genome shotgun (WGS) entry which is preliminary data.</text>
</comment>